<dbReference type="EMBL" id="QGNW01000124">
    <property type="protein sequence ID" value="RVW94145.1"/>
    <property type="molecule type" value="Genomic_DNA"/>
</dbReference>
<evidence type="ECO:0000313" key="2">
    <source>
        <dbReference type="Proteomes" id="UP000288805"/>
    </source>
</evidence>
<sequence length="137" mass="15168">MFSLFLLPSSSGLFPFSLTPLSSVPPSLLFSLLFLHQPVWPAQLPSCCCTLVAADIKPSASWLPVPSDRDSWKFVFLWESKKNALQGAGEGIITMHLLEWTSGHEIHVDLVGREYRNVIDGENVTITNLEAKFVPKG</sequence>
<dbReference type="AlphaFoldDB" id="A0A438IBR7"/>
<protein>
    <submittedName>
        <fullName evidence="1">Uncharacterized protein</fullName>
    </submittedName>
</protein>
<dbReference type="Proteomes" id="UP000288805">
    <property type="component" value="Unassembled WGS sequence"/>
</dbReference>
<gene>
    <name evidence="1" type="ORF">CK203_038209</name>
</gene>
<reference evidence="1 2" key="1">
    <citation type="journal article" date="2018" name="PLoS Genet.">
        <title>Population sequencing reveals clonal diversity and ancestral inbreeding in the grapevine cultivar Chardonnay.</title>
        <authorList>
            <person name="Roach M.J."/>
            <person name="Johnson D.L."/>
            <person name="Bohlmann J."/>
            <person name="van Vuuren H.J."/>
            <person name="Jones S.J."/>
            <person name="Pretorius I.S."/>
            <person name="Schmidt S.A."/>
            <person name="Borneman A.R."/>
        </authorList>
    </citation>
    <scope>NUCLEOTIDE SEQUENCE [LARGE SCALE GENOMIC DNA]</scope>
    <source>
        <strain evidence="2">cv. Chardonnay</strain>
        <tissue evidence="1">Leaf</tissue>
    </source>
</reference>
<proteinExistence type="predicted"/>
<accession>A0A438IBR7</accession>
<comment type="caution">
    <text evidence="1">The sequence shown here is derived from an EMBL/GenBank/DDBJ whole genome shotgun (WGS) entry which is preliminary data.</text>
</comment>
<evidence type="ECO:0000313" key="1">
    <source>
        <dbReference type="EMBL" id="RVW94145.1"/>
    </source>
</evidence>
<organism evidence="1 2">
    <name type="scientific">Vitis vinifera</name>
    <name type="common">Grape</name>
    <dbReference type="NCBI Taxonomy" id="29760"/>
    <lineage>
        <taxon>Eukaryota</taxon>
        <taxon>Viridiplantae</taxon>
        <taxon>Streptophyta</taxon>
        <taxon>Embryophyta</taxon>
        <taxon>Tracheophyta</taxon>
        <taxon>Spermatophyta</taxon>
        <taxon>Magnoliopsida</taxon>
        <taxon>eudicotyledons</taxon>
        <taxon>Gunneridae</taxon>
        <taxon>Pentapetalae</taxon>
        <taxon>rosids</taxon>
        <taxon>Vitales</taxon>
        <taxon>Vitaceae</taxon>
        <taxon>Viteae</taxon>
        <taxon>Vitis</taxon>
    </lineage>
</organism>
<name>A0A438IBR7_VITVI</name>